<dbReference type="EMBL" id="JAPDGR010000152">
    <property type="protein sequence ID" value="KAJ2994926.1"/>
    <property type="molecule type" value="Genomic_DNA"/>
</dbReference>
<sequence>MDEVRPGSGVTRIEDTNRLSSLRLGVVMGSLCLGIFLFGLDINIIGVAIPSITTEFGSLSDIAWYGSAYMLTITAFQPLFGNLYKFFNTKVIYLISLVIFEVGSAICAAAPTSPVLIFGRAFLGLGAAGILQGALAIITDVVKLEQVPLFQGVVTSSLVVSSTLGPVIGGALTQFVSWRWCFWINIPAGAAVILVVLLFVPLHSSLKEYGDISLSTKLQHMDAVGLILFLGSIASILLVLTWAGQLYSWHDQRIIGLLVGFGILTSLLIYWLVPYMVAGGVICSVGAGLLTTVGLSTPTTEWAAYLVLTGIGIGMGVQVPYTALQAALEPADVAIGNAVFVFAFHLAGAIGTAIGQNLLISGLYTAVPRYTDAVSASDVIQAGATGLTSVATSAVVLDAIRVAYVEAVCRTLILALAGAVLTVPASCGMEWINIKQVATERLRKQPTKDTVEDKTIKTMPEKLA</sequence>
<accession>A0ACC1PLP0</accession>
<comment type="caution">
    <text evidence="1">The sequence shown here is derived from an EMBL/GenBank/DDBJ whole genome shotgun (WGS) entry which is preliminary data.</text>
</comment>
<evidence type="ECO:0000313" key="2">
    <source>
        <dbReference type="Proteomes" id="UP001143856"/>
    </source>
</evidence>
<dbReference type="Proteomes" id="UP001143856">
    <property type="component" value="Unassembled WGS sequence"/>
</dbReference>
<reference evidence="1" key="1">
    <citation type="submission" date="2022-10" db="EMBL/GenBank/DDBJ databases">
        <title>Genome Sequence of Xylaria curta.</title>
        <authorList>
            <person name="Buettner E."/>
        </authorList>
    </citation>
    <scope>NUCLEOTIDE SEQUENCE</scope>
    <source>
        <strain evidence="1">Babe10</strain>
    </source>
</reference>
<name>A0ACC1PLP0_9PEZI</name>
<proteinExistence type="predicted"/>
<keyword evidence="2" id="KW-1185">Reference proteome</keyword>
<evidence type="ECO:0000313" key="1">
    <source>
        <dbReference type="EMBL" id="KAJ2994926.1"/>
    </source>
</evidence>
<gene>
    <name evidence="1" type="ORF">NUW58_g1419</name>
</gene>
<organism evidence="1 2">
    <name type="scientific">Xylaria curta</name>
    <dbReference type="NCBI Taxonomy" id="42375"/>
    <lineage>
        <taxon>Eukaryota</taxon>
        <taxon>Fungi</taxon>
        <taxon>Dikarya</taxon>
        <taxon>Ascomycota</taxon>
        <taxon>Pezizomycotina</taxon>
        <taxon>Sordariomycetes</taxon>
        <taxon>Xylariomycetidae</taxon>
        <taxon>Xylariales</taxon>
        <taxon>Xylariaceae</taxon>
        <taxon>Xylaria</taxon>
    </lineage>
</organism>
<protein>
    <submittedName>
        <fullName evidence="1">Uncharacterized protein</fullName>
    </submittedName>
</protein>